<dbReference type="InterPro" id="IPR036938">
    <property type="entry name" value="PAP2/HPO_sf"/>
</dbReference>
<comment type="subcellular location">
    <subcellularLocation>
        <location evidence="1">Cell membrane</location>
        <topology evidence="1">Multi-pass membrane protein</topology>
    </subcellularLocation>
</comment>
<feature type="region of interest" description="Disordered" evidence="7">
    <location>
        <begin position="1"/>
        <end position="24"/>
    </location>
</feature>
<evidence type="ECO:0000256" key="3">
    <source>
        <dbReference type="ARBA" id="ARBA00022692"/>
    </source>
</evidence>
<keyword evidence="2" id="KW-1003">Cell membrane</keyword>
<dbReference type="InterPro" id="IPR000326">
    <property type="entry name" value="PAP2/HPO"/>
</dbReference>
<name>A0ABV8A218_9DEIO</name>
<feature type="transmembrane region" description="Helical" evidence="8">
    <location>
        <begin position="176"/>
        <end position="195"/>
    </location>
</feature>
<dbReference type="RefSeq" id="WP_380075445.1">
    <property type="nucleotide sequence ID" value="NZ_JBHRZF010000007.1"/>
</dbReference>
<keyword evidence="3 8" id="KW-0812">Transmembrane</keyword>
<dbReference type="SUPFAM" id="SSF48317">
    <property type="entry name" value="Acid phosphatase/Vanadium-dependent haloperoxidase"/>
    <property type="match status" value="1"/>
</dbReference>
<evidence type="ECO:0000313" key="10">
    <source>
        <dbReference type="EMBL" id="MFC3859280.1"/>
    </source>
</evidence>
<evidence type="ECO:0000256" key="5">
    <source>
        <dbReference type="ARBA" id="ARBA00022989"/>
    </source>
</evidence>
<accession>A0ABV8A218</accession>
<reference evidence="11" key="1">
    <citation type="journal article" date="2019" name="Int. J. Syst. Evol. Microbiol.">
        <title>The Global Catalogue of Microorganisms (GCM) 10K type strain sequencing project: providing services to taxonomists for standard genome sequencing and annotation.</title>
        <authorList>
            <consortium name="The Broad Institute Genomics Platform"/>
            <consortium name="The Broad Institute Genome Sequencing Center for Infectious Disease"/>
            <person name="Wu L."/>
            <person name="Ma J."/>
        </authorList>
    </citation>
    <scope>NUCLEOTIDE SEQUENCE [LARGE SCALE GENOMIC DNA]</scope>
    <source>
        <strain evidence="11">CCTCC AB 2013263</strain>
    </source>
</reference>
<protein>
    <submittedName>
        <fullName evidence="10">Phosphatase PAP2 family protein</fullName>
    </submittedName>
</protein>
<dbReference type="Pfam" id="PF01569">
    <property type="entry name" value="PAP2"/>
    <property type="match status" value="1"/>
</dbReference>
<dbReference type="EMBL" id="JBHRZF010000007">
    <property type="protein sequence ID" value="MFC3859280.1"/>
    <property type="molecule type" value="Genomic_DNA"/>
</dbReference>
<keyword evidence="6 8" id="KW-0472">Membrane</keyword>
<dbReference type="Gene3D" id="1.20.144.10">
    <property type="entry name" value="Phosphatidic acid phosphatase type 2/haloperoxidase"/>
    <property type="match status" value="2"/>
</dbReference>
<dbReference type="CDD" id="cd03392">
    <property type="entry name" value="PAP2_like_2"/>
    <property type="match status" value="1"/>
</dbReference>
<feature type="transmembrane region" description="Helical" evidence="8">
    <location>
        <begin position="110"/>
        <end position="131"/>
    </location>
</feature>
<evidence type="ECO:0000259" key="9">
    <source>
        <dbReference type="SMART" id="SM00014"/>
    </source>
</evidence>
<feature type="compositionally biased region" description="Low complexity" evidence="7">
    <location>
        <begin position="1"/>
        <end position="17"/>
    </location>
</feature>
<dbReference type="PANTHER" id="PTHR14969">
    <property type="entry name" value="SPHINGOSINE-1-PHOSPHATE PHOSPHOHYDROLASE"/>
    <property type="match status" value="1"/>
</dbReference>
<dbReference type="Proteomes" id="UP001595748">
    <property type="component" value="Unassembled WGS sequence"/>
</dbReference>
<evidence type="ECO:0000256" key="7">
    <source>
        <dbReference type="SAM" id="MobiDB-lite"/>
    </source>
</evidence>
<evidence type="ECO:0000256" key="6">
    <source>
        <dbReference type="ARBA" id="ARBA00023136"/>
    </source>
</evidence>
<feature type="transmembrane region" description="Helical" evidence="8">
    <location>
        <begin position="81"/>
        <end position="103"/>
    </location>
</feature>
<evidence type="ECO:0000256" key="2">
    <source>
        <dbReference type="ARBA" id="ARBA00022475"/>
    </source>
</evidence>
<evidence type="ECO:0000256" key="1">
    <source>
        <dbReference type="ARBA" id="ARBA00004651"/>
    </source>
</evidence>
<proteinExistence type="predicted"/>
<feature type="transmembrane region" description="Helical" evidence="8">
    <location>
        <begin position="151"/>
        <end position="169"/>
    </location>
</feature>
<comment type="caution">
    <text evidence="10">The sequence shown here is derived from an EMBL/GenBank/DDBJ whole genome shotgun (WGS) entry which is preliminary data.</text>
</comment>
<dbReference type="PANTHER" id="PTHR14969:SF62">
    <property type="entry name" value="DECAPRENYLPHOSPHORYL-5-PHOSPHORIBOSE PHOSPHATASE RV3807C-RELATED"/>
    <property type="match status" value="1"/>
</dbReference>
<dbReference type="SMART" id="SM00014">
    <property type="entry name" value="acidPPc"/>
    <property type="match status" value="1"/>
</dbReference>
<feature type="domain" description="Phosphatidic acid phosphatase type 2/haloperoxidase" evidence="9">
    <location>
        <begin position="109"/>
        <end position="216"/>
    </location>
</feature>
<feature type="transmembrane region" description="Helical" evidence="8">
    <location>
        <begin position="28"/>
        <end position="51"/>
    </location>
</feature>
<gene>
    <name evidence="10" type="ORF">ACFOPQ_00645</name>
</gene>
<evidence type="ECO:0000256" key="8">
    <source>
        <dbReference type="SAM" id="Phobius"/>
    </source>
</evidence>
<feature type="transmembrane region" description="Helical" evidence="8">
    <location>
        <begin position="201"/>
        <end position="219"/>
    </location>
</feature>
<keyword evidence="11" id="KW-1185">Reference proteome</keyword>
<keyword evidence="5 8" id="KW-1133">Transmembrane helix</keyword>
<organism evidence="10 11">
    <name type="scientific">Deinococcus antarcticus</name>
    <dbReference type="NCBI Taxonomy" id="1298767"/>
    <lineage>
        <taxon>Bacteria</taxon>
        <taxon>Thermotogati</taxon>
        <taxon>Deinococcota</taxon>
        <taxon>Deinococci</taxon>
        <taxon>Deinococcales</taxon>
        <taxon>Deinococcaceae</taxon>
        <taxon>Deinococcus</taxon>
    </lineage>
</organism>
<keyword evidence="4" id="KW-0378">Hydrolase</keyword>
<evidence type="ECO:0000256" key="4">
    <source>
        <dbReference type="ARBA" id="ARBA00022801"/>
    </source>
</evidence>
<evidence type="ECO:0000313" key="11">
    <source>
        <dbReference type="Proteomes" id="UP001595748"/>
    </source>
</evidence>
<sequence>MSGSEVPEVVEAESSPVREGQPAPPPRLTLTLLLTVFVCLLLALLLTVGVFRRGGFPWDEALLDWYRAHRTPGLTALARGVGVIGGLSVLPFVTVGLAAGLAWAGRRRAVLFLLLSVFGAILLNISAKVVFQRPRPDELGAVLVEPGFSFPSGHAMSNAAFGLAVAVLWRGKPWAAALGWGWALLVPLTRNYLGVHYPTDVTVGFLASLAWVLGLAALFDRYRTRRSA</sequence>